<organism evidence="1 2">
    <name type="scientific">Litomosoides sigmodontis</name>
    <name type="common">Filarial nematode worm</name>
    <dbReference type="NCBI Taxonomy" id="42156"/>
    <lineage>
        <taxon>Eukaryota</taxon>
        <taxon>Metazoa</taxon>
        <taxon>Ecdysozoa</taxon>
        <taxon>Nematoda</taxon>
        <taxon>Chromadorea</taxon>
        <taxon>Rhabditida</taxon>
        <taxon>Spirurina</taxon>
        <taxon>Spiruromorpha</taxon>
        <taxon>Filarioidea</taxon>
        <taxon>Onchocercidae</taxon>
        <taxon>Litomosoides</taxon>
    </lineage>
</organism>
<proteinExistence type="predicted"/>
<protein>
    <submittedName>
        <fullName evidence="1">Uncharacterized protein</fullName>
    </submittedName>
</protein>
<dbReference type="Proteomes" id="UP000277928">
    <property type="component" value="Unassembled WGS sequence"/>
</dbReference>
<dbReference type="AlphaFoldDB" id="A0A3P6TQN0"/>
<reference evidence="1 2" key="1">
    <citation type="submission" date="2018-08" db="EMBL/GenBank/DDBJ databases">
        <authorList>
            <person name="Laetsch R D."/>
            <person name="Stevens L."/>
            <person name="Kumar S."/>
            <person name="Blaxter L. M."/>
        </authorList>
    </citation>
    <scope>NUCLEOTIDE SEQUENCE [LARGE SCALE GENOMIC DNA]</scope>
</reference>
<accession>A0A3P6TQN0</accession>
<feature type="non-terminal residue" evidence="1">
    <location>
        <position position="142"/>
    </location>
</feature>
<dbReference type="EMBL" id="UYRX01000528">
    <property type="protein sequence ID" value="VDK83425.1"/>
    <property type="molecule type" value="Genomic_DNA"/>
</dbReference>
<dbReference type="OrthoDB" id="5843172at2759"/>
<gene>
    <name evidence="1" type="ORF">NLS_LOCUS6192</name>
</gene>
<evidence type="ECO:0000313" key="2">
    <source>
        <dbReference type="Proteomes" id="UP000277928"/>
    </source>
</evidence>
<dbReference type="OMA" id="FIAYRSD"/>
<sequence length="142" mass="15909">MHTNEEMKSFIAYRSDINELLQCYAGGVCNGLGYCPPMHVAHSVVCDCMPSYGCGQYGCYKLRARASKNLRLPAFASDQHWSSDSQLHIDGKSHQQQPPMLIPLNKFKFGKSIPLKVLDERRALAMTSPTAAELSLKQRTFQ</sequence>
<name>A0A3P6TQN0_LITSI</name>
<evidence type="ECO:0000313" key="1">
    <source>
        <dbReference type="EMBL" id="VDK83425.1"/>
    </source>
</evidence>
<keyword evidence="2" id="KW-1185">Reference proteome</keyword>